<feature type="transmembrane region" description="Helical" evidence="1">
    <location>
        <begin position="32"/>
        <end position="53"/>
    </location>
</feature>
<gene>
    <name evidence="2" type="ORF">HNQ79_006460</name>
</gene>
<protein>
    <submittedName>
        <fullName evidence="2">Uncharacterized protein</fullName>
    </submittedName>
</protein>
<comment type="caution">
    <text evidence="2">The sequence shown here is derived from an EMBL/GenBank/DDBJ whole genome shotgun (WGS) entry which is preliminary data.</text>
</comment>
<dbReference type="AlphaFoldDB" id="A0A7X0LT72"/>
<sequence length="79" mass="8121">MSAASHTPPRALILAAPAGTYVMIRLAPENGWGPAALVGALLLALILWGPAVLRAAAKSFAVRNAAKKATKTTTKEGEK</sequence>
<keyword evidence="3" id="KW-1185">Reference proteome</keyword>
<name>A0A7X0LT72_9ACTN</name>
<reference evidence="2 3" key="1">
    <citation type="submission" date="2020-08" db="EMBL/GenBank/DDBJ databases">
        <title>Genomic Encyclopedia of Type Strains, Phase IV (KMG-IV): sequencing the most valuable type-strain genomes for metagenomic binning, comparative biology and taxonomic classification.</title>
        <authorList>
            <person name="Goeker M."/>
        </authorList>
    </citation>
    <scope>NUCLEOTIDE SEQUENCE [LARGE SCALE GENOMIC DNA]</scope>
    <source>
        <strain evidence="2 3">DSM 40141</strain>
    </source>
</reference>
<evidence type="ECO:0000313" key="2">
    <source>
        <dbReference type="EMBL" id="MBB6439947.1"/>
    </source>
</evidence>
<evidence type="ECO:0000313" key="3">
    <source>
        <dbReference type="Proteomes" id="UP000540423"/>
    </source>
</evidence>
<keyword evidence="1" id="KW-0472">Membrane</keyword>
<keyword evidence="1" id="KW-0812">Transmembrane</keyword>
<evidence type="ECO:0000256" key="1">
    <source>
        <dbReference type="SAM" id="Phobius"/>
    </source>
</evidence>
<keyword evidence="1" id="KW-1133">Transmembrane helix</keyword>
<dbReference type="Proteomes" id="UP000540423">
    <property type="component" value="Unassembled WGS sequence"/>
</dbReference>
<dbReference type="EMBL" id="JACHEM010000032">
    <property type="protein sequence ID" value="MBB6439947.1"/>
    <property type="molecule type" value="Genomic_DNA"/>
</dbReference>
<organism evidence="2 3">
    <name type="scientific">Streptomyces candidus</name>
    <dbReference type="NCBI Taxonomy" id="67283"/>
    <lineage>
        <taxon>Bacteria</taxon>
        <taxon>Bacillati</taxon>
        <taxon>Actinomycetota</taxon>
        <taxon>Actinomycetes</taxon>
        <taxon>Kitasatosporales</taxon>
        <taxon>Streptomycetaceae</taxon>
        <taxon>Streptomyces</taxon>
    </lineage>
</organism>
<proteinExistence type="predicted"/>
<accession>A0A7X0LT72</accession>
<dbReference type="RefSeq" id="WP_185036432.1">
    <property type="nucleotide sequence ID" value="NZ_BNBN01000019.1"/>
</dbReference>